<dbReference type="EMBL" id="JAQQAF010000004">
    <property type="protein sequence ID" value="KAJ8493332.1"/>
    <property type="molecule type" value="Genomic_DNA"/>
</dbReference>
<reference evidence="1 2" key="1">
    <citation type="submission" date="2022-12" db="EMBL/GenBank/DDBJ databases">
        <title>Chromosome-scale assembly of the Ensete ventricosum genome.</title>
        <authorList>
            <person name="Dussert Y."/>
            <person name="Stocks J."/>
            <person name="Wendawek A."/>
            <person name="Woldeyes F."/>
            <person name="Nichols R.A."/>
            <person name="Borrell J.S."/>
        </authorList>
    </citation>
    <scope>NUCLEOTIDE SEQUENCE [LARGE SCALE GENOMIC DNA]</scope>
    <source>
        <strain evidence="2">cv. Maze</strain>
        <tissue evidence="1">Seeds</tissue>
    </source>
</reference>
<name>A0AAV8RCS3_ENSVE</name>
<protein>
    <submittedName>
        <fullName evidence="1">Uncharacterized protein</fullName>
    </submittedName>
</protein>
<accession>A0AAV8RCS3</accession>
<proteinExistence type="predicted"/>
<dbReference type="Proteomes" id="UP001222027">
    <property type="component" value="Unassembled WGS sequence"/>
</dbReference>
<comment type="caution">
    <text evidence="1">The sequence shown here is derived from an EMBL/GenBank/DDBJ whole genome shotgun (WGS) entry which is preliminary data.</text>
</comment>
<keyword evidence="2" id="KW-1185">Reference proteome</keyword>
<gene>
    <name evidence="1" type="ORF">OPV22_015053</name>
</gene>
<sequence>MHAVELSNASEQSSSTMVSRVARRCRLVQVTRHGATSANWALGDRGELRAVSKKKEANCTPAIRSQYHDLRSTFIEPARGLQWVRVTHSVISGQSTRSIRAMLDL</sequence>
<dbReference type="AlphaFoldDB" id="A0AAV8RCS3"/>
<evidence type="ECO:0000313" key="1">
    <source>
        <dbReference type="EMBL" id="KAJ8493332.1"/>
    </source>
</evidence>
<evidence type="ECO:0000313" key="2">
    <source>
        <dbReference type="Proteomes" id="UP001222027"/>
    </source>
</evidence>
<organism evidence="1 2">
    <name type="scientific">Ensete ventricosum</name>
    <name type="common">Abyssinian banana</name>
    <name type="synonym">Musa ensete</name>
    <dbReference type="NCBI Taxonomy" id="4639"/>
    <lineage>
        <taxon>Eukaryota</taxon>
        <taxon>Viridiplantae</taxon>
        <taxon>Streptophyta</taxon>
        <taxon>Embryophyta</taxon>
        <taxon>Tracheophyta</taxon>
        <taxon>Spermatophyta</taxon>
        <taxon>Magnoliopsida</taxon>
        <taxon>Liliopsida</taxon>
        <taxon>Zingiberales</taxon>
        <taxon>Musaceae</taxon>
        <taxon>Ensete</taxon>
    </lineage>
</organism>